<keyword evidence="1" id="KW-0732">Signal</keyword>
<dbReference type="AlphaFoldDB" id="A0A5Q2N0A7"/>
<dbReference type="EMBL" id="CP045875">
    <property type="protein sequence ID" value="QGG48438.1"/>
    <property type="molecule type" value="Genomic_DNA"/>
</dbReference>
<proteinExistence type="predicted"/>
<dbReference type="RefSeq" id="WP_153725617.1">
    <property type="nucleotide sequence ID" value="NZ_CP045875.1"/>
</dbReference>
<keyword evidence="3" id="KW-1185">Reference proteome</keyword>
<feature type="signal peptide" evidence="1">
    <location>
        <begin position="1"/>
        <end position="26"/>
    </location>
</feature>
<dbReference type="InterPro" id="IPR011852">
    <property type="entry name" value="TRAP_TAXI"/>
</dbReference>
<sequence>MFNQLKKKTVTLFAAAVLSTSLLLTGCGDTSGQIDGRPSSMTIGSASIGGTYYVYAGGMSQIIERATGIPTGVEVTGGPNHNMTLIHNGQLELGLVTMGPAYEAWHGEGDWTNGVEHRNVRVIFPMYNTYSQWWATENSGITTVRDLEGRIVGVGPQGGTAGTYHPRILELLGVNATVRHAGISDLVSQHLDGQLHANSFAAGLPVASVLEMSNQRRIVMFGIDGEDRDKVIAQFPYFTPAVIPASSYDFLQKDVETIGVWNMAVAHKDLDDDLVYDIVKGIFDNVNTLQQVHSAASETAIENIDKNTWMWMHPGAIRYFEEQGIELNPNVYPPEYKK</sequence>
<dbReference type="KEGG" id="hcv:FTV88_2340"/>
<dbReference type="Proteomes" id="UP000366051">
    <property type="component" value="Chromosome"/>
</dbReference>
<feature type="chain" id="PRO_5039277179" evidence="1">
    <location>
        <begin position="27"/>
        <end position="338"/>
    </location>
</feature>
<organism evidence="2 3">
    <name type="scientific">Heliorestis convoluta</name>
    <dbReference type="NCBI Taxonomy" id="356322"/>
    <lineage>
        <taxon>Bacteria</taxon>
        <taxon>Bacillati</taxon>
        <taxon>Bacillota</taxon>
        <taxon>Clostridia</taxon>
        <taxon>Eubacteriales</taxon>
        <taxon>Heliobacteriaceae</taxon>
        <taxon>Heliorestis</taxon>
    </lineage>
</organism>
<dbReference type="Pfam" id="PF16868">
    <property type="entry name" value="NMT1_3"/>
    <property type="match status" value="1"/>
</dbReference>
<evidence type="ECO:0000256" key="1">
    <source>
        <dbReference type="SAM" id="SignalP"/>
    </source>
</evidence>
<reference evidence="3" key="1">
    <citation type="submission" date="2019-11" db="EMBL/GenBank/DDBJ databases">
        <title>Genome sequence of Heliorestis convoluta strain HH, an alkaliphilic and minimalistic phototrophic bacterium from a soda lake in Egypt.</title>
        <authorList>
            <person name="Dewey E.D."/>
            <person name="Stokes L.M."/>
            <person name="Burchell B.M."/>
            <person name="Shaffer K.N."/>
            <person name="Huntington A.M."/>
            <person name="Baker J.M."/>
            <person name="Nadendla S."/>
            <person name="Giglio M.G."/>
            <person name="Touchman J.W."/>
            <person name="Blankenship R.E."/>
            <person name="Madigan M.T."/>
            <person name="Sattley W.M."/>
        </authorList>
    </citation>
    <scope>NUCLEOTIDE SEQUENCE [LARGE SCALE GENOMIC DNA]</scope>
    <source>
        <strain evidence="3">HH</strain>
    </source>
</reference>
<evidence type="ECO:0000313" key="2">
    <source>
        <dbReference type="EMBL" id="QGG48438.1"/>
    </source>
</evidence>
<dbReference type="SUPFAM" id="SSF53850">
    <property type="entry name" value="Periplasmic binding protein-like II"/>
    <property type="match status" value="1"/>
</dbReference>
<name>A0A5Q2N0A7_9FIRM</name>
<dbReference type="PANTHER" id="PTHR42941">
    <property type="entry name" value="SLL1037 PROTEIN"/>
    <property type="match status" value="1"/>
</dbReference>
<protein>
    <submittedName>
        <fullName evidence="2">C4-dicarboxylate ABC transporter substrate-binding protein</fullName>
    </submittedName>
</protein>
<dbReference type="Gene3D" id="3.40.190.10">
    <property type="entry name" value="Periplasmic binding protein-like II"/>
    <property type="match status" value="2"/>
</dbReference>
<dbReference type="NCBIfam" id="TIGR02122">
    <property type="entry name" value="TRAP_TAXI"/>
    <property type="match status" value="1"/>
</dbReference>
<dbReference type="OrthoDB" id="9776669at2"/>
<dbReference type="CDD" id="cd13570">
    <property type="entry name" value="PBP2_TAXI_TRAP_like_2"/>
    <property type="match status" value="1"/>
</dbReference>
<gene>
    <name evidence="2" type="ORF">FTV88_2340</name>
</gene>
<dbReference type="PROSITE" id="PS51257">
    <property type="entry name" value="PROKAR_LIPOPROTEIN"/>
    <property type="match status" value="1"/>
</dbReference>
<accession>A0A5Q2N0A7</accession>
<evidence type="ECO:0000313" key="3">
    <source>
        <dbReference type="Proteomes" id="UP000366051"/>
    </source>
</evidence>
<dbReference type="PANTHER" id="PTHR42941:SF1">
    <property type="entry name" value="SLL1037 PROTEIN"/>
    <property type="match status" value="1"/>
</dbReference>